<evidence type="ECO:0000313" key="1">
    <source>
        <dbReference type="EMBL" id="PLC10839.1"/>
    </source>
</evidence>
<dbReference type="RefSeq" id="WP_101853265.1">
    <property type="nucleotide sequence ID" value="NZ_LOMZ01000002.1"/>
</dbReference>
<gene>
    <name evidence="1" type="ORF">AUQ48_16070</name>
</gene>
<sequence>MADDAWLHALTVRRGVRIRPVTDGRTTYRPVPGARLRGLKFRNVLGGGNDAQIAATYTAQDNARIREDQPGP</sequence>
<dbReference type="EMBL" id="LOMZ01000002">
    <property type="protein sequence ID" value="PLC10839.1"/>
    <property type="molecule type" value="Genomic_DNA"/>
</dbReference>
<evidence type="ECO:0000313" key="2">
    <source>
        <dbReference type="Proteomes" id="UP000234632"/>
    </source>
</evidence>
<organism evidence="1 2">
    <name type="scientific">Kocuria flava</name>
    <dbReference type="NCBI Taxonomy" id="446860"/>
    <lineage>
        <taxon>Bacteria</taxon>
        <taxon>Bacillati</taxon>
        <taxon>Actinomycetota</taxon>
        <taxon>Actinomycetes</taxon>
        <taxon>Micrococcales</taxon>
        <taxon>Micrococcaceae</taxon>
        <taxon>Kocuria</taxon>
    </lineage>
</organism>
<dbReference type="Proteomes" id="UP000234632">
    <property type="component" value="Unassembled WGS sequence"/>
</dbReference>
<proteinExistence type="predicted"/>
<accession>A0A2N4SY21</accession>
<comment type="caution">
    <text evidence="1">The sequence shown here is derived from an EMBL/GenBank/DDBJ whole genome shotgun (WGS) entry which is preliminary data.</text>
</comment>
<reference evidence="1 2" key="1">
    <citation type="submission" date="2015-12" db="EMBL/GenBank/DDBJ databases">
        <authorList>
            <person name="Shamseldin A."/>
            <person name="Moawad H."/>
            <person name="Abd El-Rahim W.M."/>
            <person name="Sadowsky M.J."/>
        </authorList>
    </citation>
    <scope>NUCLEOTIDE SEQUENCE [LARGE SCALE GENOMIC DNA]</scope>
    <source>
        <strain evidence="1 2">S43</strain>
    </source>
</reference>
<name>A0A2N4SY21_9MICC</name>
<protein>
    <submittedName>
        <fullName evidence="1">Uncharacterized protein</fullName>
    </submittedName>
</protein>
<dbReference type="AlphaFoldDB" id="A0A2N4SY21"/>